<evidence type="ECO:0000256" key="2">
    <source>
        <dbReference type="ARBA" id="ARBA00023125"/>
    </source>
</evidence>
<dbReference type="GO" id="GO:0045892">
    <property type="term" value="P:negative regulation of DNA-templated transcription"/>
    <property type="evidence" value="ECO:0007669"/>
    <property type="project" value="TreeGrafter"/>
</dbReference>
<dbReference type="RefSeq" id="WP_203757358.1">
    <property type="nucleotide sequence ID" value="NZ_BONF01000069.1"/>
</dbReference>
<dbReference type="AlphaFoldDB" id="A0A8J3NMP6"/>
<dbReference type="Pfam" id="PF00392">
    <property type="entry name" value="GntR"/>
    <property type="match status" value="1"/>
</dbReference>
<keyword evidence="7" id="KW-1185">Reference proteome</keyword>
<sequence>MPADLPAYLQIAAELRGRIVAGELAPGAKLPSESRLMTQFGVSNTVTKRAIAVLKAEGLVEGRHGSGVYVRRVRRLVRDSQGRDQRRRSGPTSPFARDVTSSGQRPAWEHESAEVGCPDAIAARLGVEPGDPVLRTRYRYLADGSPIQLATSYEPLAITRGTPVELPEDGAAVGVVARMDTIGVRIDECVEEVIARAAHPDEIERLHLPSAGALMMVVQRTYHAAGRPVETADIVMAADRYQLRYRWPVD</sequence>
<reference evidence="6 7" key="1">
    <citation type="submission" date="2021-01" db="EMBL/GenBank/DDBJ databases">
        <title>Whole genome shotgun sequence of Catellatospora bangladeshensis NBRC 107357.</title>
        <authorList>
            <person name="Komaki H."/>
            <person name="Tamura T."/>
        </authorList>
    </citation>
    <scope>NUCLEOTIDE SEQUENCE [LARGE SCALE GENOMIC DNA]</scope>
    <source>
        <strain evidence="6 7">NBRC 107357</strain>
    </source>
</reference>
<protein>
    <submittedName>
        <fullName evidence="6">GntR family transcriptional regulator</fullName>
    </submittedName>
</protein>
<accession>A0A8J3NMP6</accession>
<name>A0A8J3NMP6_9ACTN</name>
<dbReference type="Pfam" id="PF07702">
    <property type="entry name" value="UTRA"/>
    <property type="match status" value="1"/>
</dbReference>
<dbReference type="PROSITE" id="PS50949">
    <property type="entry name" value="HTH_GNTR"/>
    <property type="match status" value="1"/>
</dbReference>
<dbReference type="InterPro" id="IPR036388">
    <property type="entry name" value="WH-like_DNA-bd_sf"/>
</dbReference>
<keyword evidence="3" id="KW-0804">Transcription</keyword>
<evidence type="ECO:0000256" key="1">
    <source>
        <dbReference type="ARBA" id="ARBA00023015"/>
    </source>
</evidence>
<dbReference type="InterPro" id="IPR028978">
    <property type="entry name" value="Chorismate_lyase_/UTRA_dom_sf"/>
</dbReference>
<keyword evidence="2" id="KW-0238">DNA-binding</keyword>
<dbReference type="InterPro" id="IPR036390">
    <property type="entry name" value="WH_DNA-bd_sf"/>
</dbReference>
<dbReference type="InterPro" id="IPR011663">
    <property type="entry name" value="UTRA"/>
</dbReference>
<proteinExistence type="predicted"/>
<dbReference type="SUPFAM" id="SSF46785">
    <property type="entry name" value="Winged helix' DNA-binding domain"/>
    <property type="match status" value="1"/>
</dbReference>
<comment type="caution">
    <text evidence="6">The sequence shown here is derived from an EMBL/GenBank/DDBJ whole genome shotgun (WGS) entry which is preliminary data.</text>
</comment>
<dbReference type="SUPFAM" id="SSF64288">
    <property type="entry name" value="Chorismate lyase-like"/>
    <property type="match status" value="1"/>
</dbReference>
<keyword evidence="1" id="KW-0805">Transcription regulation</keyword>
<evidence type="ECO:0000313" key="6">
    <source>
        <dbReference type="EMBL" id="GIF86397.1"/>
    </source>
</evidence>
<dbReference type="Gene3D" id="3.40.1410.10">
    <property type="entry name" value="Chorismate lyase-like"/>
    <property type="match status" value="1"/>
</dbReference>
<dbReference type="Gene3D" id="1.10.10.10">
    <property type="entry name" value="Winged helix-like DNA-binding domain superfamily/Winged helix DNA-binding domain"/>
    <property type="match status" value="1"/>
</dbReference>
<feature type="domain" description="HTH gntR-type" evidence="5">
    <location>
        <begin position="5"/>
        <end position="73"/>
    </location>
</feature>
<dbReference type="InterPro" id="IPR000524">
    <property type="entry name" value="Tscrpt_reg_HTH_GntR"/>
</dbReference>
<dbReference type="GO" id="GO:0003677">
    <property type="term" value="F:DNA binding"/>
    <property type="evidence" value="ECO:0007669"/>
    <property type="project" value="UniProtKB-KW"/>
</dbReference>
<dbReference type="SMART" id="SM00866">
    <property type="entry name" value="UTRA"/>
    <property type="match status" value="1"/>
</dbReference>
<evidence type="ECO:0000256" key="3">
    <source>
        <dbReference type="ARBA" id="ARBA00023163"/>
    </source>
</evidence>
<dbReference type="CDD" id="cd07377">
    <property type="entry name" value="WHTH_GntR"/>
    <property type="match status" value="1"/>
</dbReference>
<organism evidence="6 7">
    <name type="scientific">Catellatospora bangladeshensis</name>
    <dbReference type="NCBI Taxonomy" id="310355"/>
    <lineage>
        <taxon>Bacteria</taxon>
        <taxon>Bacillati</taxon>
        <taxon>Actinomycetota</taxon>
        <taxon>Actinomycetes</taxon>
        <taxon>Micromonosporales</taxon>
        <taxon>Micromonosporaceae</taxon>
        <taxon>Catellatospora</taxon>
    </lineage>
</organism>
<dbReference type="PANTHER" id="PTHR44846">
    <property type="entry name" value="MANNOSYL-D-GLYCERATE TRANSPORT/METABOLISM SYSTEM REPRESSOR MNGR-RELATED"/>
    <property type="match status" value="1"/>
</dbReference>
<dbReference type="EMBL" id="BONF01000069">
    <property type="protein sequence ID" value="GIF86397.1"/>
    <property type="molecule type" value="Genomic_DNA"/>
</dbReference>
<evidence type="ECO:0000259" key="5">
    <source>
        <dbReference type="PROSITE" id="PS50949"/>
    </source>
</evidence>
<evidence type="ECO:0000256" key="4">
    <source>
        <dbReference type="SAM" id="MobiDB-lite"/>
    </source>
</evidence>
<dbReference type="SMART" id="SM00345">
    <property type="entry name" value="HTH_GNTR"/>
    <property type="match status" value="1"/>
</dbReference>
<feature type="region of interest" description="Disordered" evidence="4">
    <location>
        <begin position="79"/>
        <end position="113"/>
    </location>
</feature>
<dbReference type="PRINTS" id="PR00035">
    <property type="entry name" value="HTHGNTR"/>
</dbReference>
<dbReference type="PANTHER" id="PTHR44846:SF17">
    <property type="entry name" value="GNTR-FAMILY TRANSCRIPTIONAL REGULATOR"/>
    <property type="match status" value="1"/>
</dbReference>
<dbReference type="Proteomes" id="UP000601223">
    <property type="component" value="Unassembled WGS sequence"/>
</dbReference>
<dbReference type="InterPro" id="IPR050679">
    <property type="entry name" value="Bact_HTH_transcr_reg"/>
</dbReference>
<evidence type="ECO:0000313" key="7">
    <source>
        <dbReference type="Proteomes" id="UP000601223"/>
    </source>
</evidence>
<dbReference type="GO" id="GO:0003700">
    <property type="term" value="F:DNA-binding transcription factor activity"/>
    <property type="evidence" value="ECO:0007669"/>
    <property type="project" value="InterPro"/>
</dbReference>
<gene>
    <name evidence="6" type="ORF">Cba03nite_77460</name>
</gene>